<dbReference type="Pfam" id="PF12833">
    <property type="entry name" value="HTH_18"/>
    <property type="match status" value="1"/>
</dbReference>
<evidence type="ECO:0000259" key="4">
    <source>
        <dbReference type="PROSITE" id="PS01124"/>
    </source>
</evidence>
<organism evidence="5 6">
    <name type="scientific">Escherichia coli</name>
    <dbReference type="NCBI Taxonomy" id="562"/>
    <lineage>
        <taxon>Bacteria</taxon>
        <taxon>Pseudomonadati</taxon>
        <taxon>Pseudomonadota</taxon>
        <taxon>Gammaproteobacteria</taxon>
        <taxon>Enterobacterales</taxon>
        <taxon>Enterobacteriaceae</taxon>
        <taxon>Escherichia</taxon>
    </lineage>
</organism>
<protein>
    <submittedName>
        <fullName evidence="5">Helix-turn-helix domain-containing protein</fullName>
    </submittedName>
</protein>
<dbReference type="InterPro" id="IPR018060">
    <property type="entry name" value="HTH_AraC"/>
</dbReference>
<keyword evidence="3" id="KW-0804">Transcription</keyword>
<name>A0A8T6QD97_ECOLX</name>
<dbReference type="AlphaFoldDB" id="A0A8T6QD97"/>
<gene>
    <name evidence="5" type="ORF">G3W53_22590</name>
</gene>
<accession>A0A8T6QD97</accession>
<dbReference type="InterPro" id="IPR009057">
    <property type="entry name" value="Homeodomain-like_sf"/>
</dbReference>
<keyword evidence="1" id="KW-0805">Transcription regulation</keyword>
<dbReference type="GO" id="GO:0043565">
    <property type="term" value="F:sequence-specific DNA binding"/>
    <property type="evidence" value="ECO:0007669"/>
    <property type="project" value="InterPro"/>
</dbReference>
<dbReference type="PROSITE" id="PS01124">
    <property type="entry name" value="HTH_ARAC_FAMILY_2"/>
    <property type="match status" value="1"/>
</dbReference>
<reference evidence="5 6" key="1">
    <citation type="submission" date="2020-02" db="EMBL/GenBank/DDBJ databases">
        <authorList>
            <person name="Subbiah M."/>
            <person name="Call D."/>
        </authorList>
    </citation>
    <scope>NUCLEOTIDE SEQUENCE [LARGE SCALE GENOMIC DNA]</scope>
    <source>
        <strain evidence="5 6">8375wB1</strain>
    </source>
</reference>
<evidence type="ECO:0000313" key="5">
    <source>
        <dbReference type="EMBL" id="NEN72846.1"/>
    </source>
</evidence>
<comment type="caution">
    <text evidence="5">The sequence shown here is derived from an EMBL/GenBank/DDBJ whole genome shotgun (WGS) entry which is preliminary data.</text>
</comment>
<evidence type="ECO:0000256" key="2">
    <source>
        <dbReference type="ARBA" id="ARBA00023125"/>
    </source>
</evidence>
<evidence type="ECO:0000256" key="1">
    <source>
        <dbReference type="ARBA" id="ARBA00023015"/>
    </source>
</evidence>
<sequence length="277" mass="32448">MNKIRGLSKYHMSMTEDLNIRSNKFVIIFANNCNIIISNTMERIEKGQIVLFERNINITLKITKFTDDAPYEYIELEKEDTDNVLKIMEPMYSLSQPDTIPCDLVKRIFIIDDDITAHYLFDKIKQNKNIRLKAYEIACLLSMTEEVDKVFVSLARSATLLFCDKIRKLIESDTAKKWQLSLISDEINISEVAIRKKLENEQTSFYQILLDVRMQKAAKLILKNDLQIGKISKLVGISSVSYFIKVFRTYYGVTPKNYFSYHKKIIFNDFRKLSETR</sequence>
<proteinExistence type="predicted"/>
<dbReference type="PANTHER" id="PTHR43280">
    <property type="entry name" value="ARAC-FAMILY TRANSCRIPTIONAL REGULATOR"/>
    <property type="match status" value="1"/>
</dbReference>
<evidence type="ECO:0000256" key="3">
    <source>
        <dbReference type="ARBA" id="ARBA00023163"/>
    </source>
</evidence>
<dbReference type="GO" id="GO:0003700">
    <property type="term" value="F:DNA-binding transcription factor activity"/>
    <property type="evidence" value="ECO:0007669"/>
    <property type="project" value="InterPro"/>
</dbReference>
<keyword evidence="2" id="KW-0238">DNA-binding</keyword>
<dbReference type="SMART" id="SM00342">
    <property type="entry name" value="HTH_ARAC"/>
    <property type="match status" value="1"/>
</dbReference>
<dbReference type="Proteomes" id="UP000471360">
    <property type="component" value="Unassembled WGS sequence"/>
</dbReference>
<dbReference type="PANTHER" id="PTHR43280:SF33">
    <property type="entry name" value="HTH-TYPE TRANSCRIPTIONAL REGULATOR APPY-RELATED"/>
    <property type="match status" value="1"/>
</dbReference>
<dbReference type="RefSeq" id="WP_050436503.1">
    <property type="nucleotide sequence ID" value="NZ_CAJHTL010000045.1"/>
</dbReference>
<dbReference type="Gene3D" id="1.10.10.60">
    <property type="entry name" value="Homeodomain-like"/>
    <property type="match status" value="1"/>
</dbReference>
<feature type="domain" description="HTH araC/xylS-type" evidence="4">
    <location>
        <begin position="164"/>
        <end position="261"/>
    </location>
</feature>
<dbReference type="SUPFAM" id="SSF46689">
    <property type="entry name" value="Homeodomain-like"/>
    <property type="match status" value="1"/>
</dbReference>
<dbReference type="EMBL" id="JAAGYP010000045">
    <property type="protein sequence ID" value="NEN72846.1"/>
    <property type="molecule type" value="Genomic_DNA"/>
</dbReference>
<evidence type="ECO:0000313" key="6">
    <source>
        <dbReference type="Proteomes" id="UP000471360"/>
    </source>
</evidence>